<evidence type="ECO:0000313" key="2">
    <source>
        <dbReference type="Proteomes" id="UP000664203"/>
    </source>
</evidence>
<dbReference type="AlphaFoldDB" id="A0A8H3J1B2"/>
<proteinExistence type="predicted"/>
<dbReference type="Proteomes" id="UP000664203">
    <property type="component" value="Unassembled WGS sequence"/>
</dbReference>
<keyword evidence="2" id="KW-1185">Reference proteome</keyword>
<reference evidence="1" key="1">
    <citation type="submission" date="2021-03" db="EMBL/GenBank/DDBJ databases">
        <authorList>
            <person name="Tagirdzhanova G."/>
        </authorList>
    </citation>
    <scope>NUCLEOTIDE SEQUENCE</scope>
</reference>
<comment type="caution">
    <text evidence="1">The sequence shown here is derived from an EMBL/GenBank/DDBJ whole genome shotgun (WGS) entry which is preliminary data.</text>
</comment>
<name>A0A8H3J1B2_9LECA</name>
<organism evidence="1 2">
    <name type="scientific">Alectoria fallacina</name>
    <dbReference type="NCBI Taxonomy" id="1903189"/>
    <lineage>
        <taxon>Eukaryota</taxon>
        <taxon>Fungi</taxon>
        <taxon>Dikarya</taxon>
        <taxon>Ascomycota</taxon>
        <taxon>Pezizomycotina</taxon>
        <taxon>Lecanoromycetes</taxon>
        <taxon>OSLEUM clade</taxon>
        <taxon>Lecanoromycetidae</taxon>
        <taxon>Lecanorales</taxon>
        <taxon>Lecanorineae</taxon>
        <taxon>Parmeliaceae</taxon>
        <taxon>Alectoria</taxon>
    </lineage>
</organism>
<evidence type="ECO:0000313" key="1">
    <source>
        <dbReference type="EMBL" id="CAF9938872.1"/>
    </source>
</evidence>
<dbReference type="EMBL" id="CAJPDR010000530">
    <property type="protein sequence ID" value="CAF9938872.1"/>
    <property type="molecule type" value="Genomic_DNA"/>
</dbReference>
<protein>
    <submittedName>
        <fullName evidence="1">Uncharacterized protein</fullName>
    </submittedName>
</protein>
<accession>A0A8H3J1B2</accession>
<dbReference type="OrthoDB" id="3480872at2759"/>
<sequence length="218" mass="24420">MSRPIPTPGPIRALRLPADGSPPHLLTLQTFIADPPERPPNAHLGYYRAMLEYLLDNDPVRHVPNVRVFWAPTAWELRDVVKVRYVNQAMPSLNGRYCLFMTDAKDGLRVNGYLSNDRFDYFGDAFVLKEVGYKWLPGADLNDVVACLAELRHEHVFPEYQNVPEDMVVGDLLEVIRRDCFRDDFKPEGTPVGVVYGAPGAARNAPLVMEGESSGPAV</sequence>
<gene>
    <name evidence="1" type="ORF">ALECFALPRED_007913</name>
</gene>